<evidence type="ECO:0000313" key="1">
    <source>
        <dbReference type="EMBL" id="KAG0583040.1"/>
    </source>
</evidence>
<dbReference type="Proteomes" id="UP000822688">
    <property type="component" value="Chromosome 3"/>
</dbReference>
<dbReference type="PANTHER" id="PTHR31723">
    <property type="entry name" value="PATHOGENESIS-RELATED FAMILY PROTEIN"/>
    <property type="match status" value="1"/>
</dbReference>
<name>A0A8T0IH23_CERPU</name>
<proteinExistence type="predicted"/>
<reference evidence="1" key="1">
    <citation type="submission" date="2020-06" db="EMBL/GenBank/DDBJ databases">
        <title>WGS assembly of Ceratodon purpureus strain R40.</title>
        <authorList>
            <person name="Carey S.B."/>
            <person name="Jenkins J."/>
            <person name="Shu S."/>
            <person name="Lovell J.T."/>
            <person name="Sreedasyam A."/>
            <person name="Maumus F."/>
            <person name="Tiley G.P."/>
            <person name="Fernandez-Pozo N."/>
            <person name="Barry K."/>
            <person name="Chen C."/>
            <person name="Wang M."/>
            <person name="Lipzen A."/>
            <person name="Daum C."/>
            <person name="Saski C.A."/>
            <person name="Payton A.C."/>
            <person name="Mcbreen J.C."/>
            <person name="Conrad R.E."/>
            <person name="Kollar L.M."/>
            <person name="Olsson S."/>
            <person name="Huttunen S."/>
            <person name="Landis J.B."/>
            <person name="Wickett N.J."/>
            <person name="Johnson M.G."/>
            <person name="Rensing S.A."/>
            <person name="Grimwood J."/>
            <person name="Schmutz J."/>
            <person name="Mcdaniel S.F."/>
        </authorList>
    </citation>
    <scope>NUCLEOTIDE SEQUENCE</scope>
    <source>
        <strain evidence="1">R40</strain>
    </source>
</reference>
<evidence type="ECO:0000313" key="2">
    <source>
        <dbReference type="Proteomes" id="UP000822688"/>
    </source>
</evidence>
<dbReference type="SUPFAM" id="SSF54427">
    <property type="entry name" value="NTF2-like"/>
    <property type="match status" value="1"/>
</dbReference>
<dbReference type="EMBL" id="CM026423">
    <property type="protein sequence ID" value="KAG0583040.1"/>
    <property type="molecule type" value="Genomic_DNA"/>
</dbReference>
<dbReference type="Gene3D" id="3.10.450.50">
    <property type="match status" value="1"/>
</dbReference>
<comment type="caution">
    <text evidence="1">The sequence shown here is derived from an EMBL/GenBank/DDBJ whole genome shotgun (WGS) entry which is preliminary data.</text>
</comment>
<gene>
    <name evidence="1" type="ORF">KC19_3G104300</name>
</gene>
<protein>
    <recommendedName>
        <fullName evidence="3">Pathogen-related protein</fullName>
    </recommendedName>
</protein>
<organism evidence="1 2">
    <name type="scientific">Ceratodon purpureus</name>
    <name type="common">Fire moss</name>
    <name type="synonym">Dicranum purpureum</name>
    <dbReference type="NCBI Taxonomy" id="3225"/>
    <lineage>
        <taxon>Eukaryota</taxon>
        <taxon>Viridiplantae</taxon>
        <taxon>Streptophyta</taxon>
        <taxon>Embryophyta</taxon>
        <taxon>Bryophyta</taxon>
        <taxon>Bryophytina</taxon>
        <taxon>Bryopsida</taxon>
        <taxon>Dicranidae</taxon>
        <taxon>Pseudoditrichales</taxon>
        <taxon>Ditrichaceae</taxon>
        <taxon>Ceratodon</taxon>
    </lineage>
</organism>
<sequence>MTLGVANMPPIFLANSSFPTVNGTNRSVPQVWPTGSLEETVQNLVKTWEMELSHKTKVTDFKTIDQEKFCISVNGGPKFSATETLQVGSYNALLATSSFQGDNAIYQSSKETFESSHDIFRTVFPGGFAWEVQAVYSPPPVVVMKYRHWGVMEGAYKGHAPTGEVVDSVGIVVAKVDENLKILELEVYYDTAAFLGGLTKGPKSEGYTSYQKGVEGCPYLNHGRLQ</sequence>
<dbReference type="AlphaFoldDB" id="A0A8T0IH23"/>
<accession>A0A8T0IH23</accession>
<dbReference type="PANTHER" id="PTHR31723:SF10">
    <property type="entry name" value="PATHOGEN-RELATED PROTEIN"/>
    <property type="match status" value="1"/>
</dbReference>
<evidence type="ECO:0008006" key="3">
    <source>
        <dbReference type="Google" id="ProtNLM"/>
    </source>
</evidence>
<dbReference type="InterPro" id="IPR032710">
    <property type="entry name" value="NTF2-like_dom_sf"/>
</dbReference>
<dbReference type="InterPro" id="IPR053218">
    <property type="entry name" value="Pathogen-related_defense"/>
</dbReference>
<keyword evidence="2" id="KW-1185">Reference proteome</keyword>